<proteinExistence type="predicted"/>
<reference evidence="1" key="1">
    <citation type="journal article" date="2023" name="G3 (Bethesda)">
        <title>Whole genome assemblies of Zophobas morio and Tenebrio molitor.</title>
        <authorList>
            <person name="Kaur S."/>
            <person name="Stinson S.A."/>
            <person name="diCenzo G.C."/>
        </authorList>
    </citation>
    <scope>NUCLEOTIDE SEQUENCE</scope>
    <source>
        <strain evidence="1">QUZm001</strain>
    </source>
</reference>
<evidence type="ECO:0000313" key="2">
    <source>
        <dbReference type="Proteomes" id="UP001168821"/>
    </source>
</evidence>
<comment type="caution">
    <text evidence="1">The sequence shown here is derived from an EMBL/GenBank/DDBJ whole genome shotgun (WGS) entry which is preliminary data.</text>
</comment>
<evidence type="ECO:0000313" key="1">
    <source>
        <dbReference type="EMBL" id="KAJ3655096.1"/>
    </source>
</evidence>
<protein>
    <submittedName>
        <fullName evidence="1">Uncharacterized protein</fullName>
    </submittedName>
</protein>
<dbReference type="EMBL" id="JALNTZ010000004">
    <property type="protein sequence ID" value="KAJ3655096.1"/>
    <property type="molecule type" value="Genomic_DNA"/>
</dbReference>
<dbReference type="Proteomes" id="UP001168821">
    <property type="component" value="Unassembled WGS sequence"/>
</dbReference>
<keyword evidence="2" id="KW-1185">Reference proteome</keyword>
<name>A0AA38IGS0_9CUCU</name>
<dbReference type="AlphaFoldDB" id="A0AA38IGS0"/>
<sequence length="155" mass="17682">MGLLLRKCRTLLQNQTDLSQLYRVKNDMFRNTKQNGFQTTLCKAAGLAATNSASTNIEAAVILDVLRKSCSLKCDLSRGVVDFRWELLVFSQINIKNACTFAKRAQVRTGYKTSAICTGHWRQVTRLRTSARVRCFKNIFISYLWDSGRNFALFL</sequence>
<gene>
    <name evidence="1" type="ORF">Zmor_014238</name>
</gene>
<organism evidence="1 2">
    <name type="scientific">Zophobas morio</name>
    <dbReference type="NCBI Taxonomy" id="2755281"/>
    <lineage>
        <taxon>Eukaryota</taxon>
        <taxon>Metazoa</taxon>
        <taxon>Ecdysozoa</taxon>
        <taxon>Arthropoda</taxon>
        <taxon>Hexapoda</taxon>
        <taxon>Insecta</taxon>
        <taxon>Pterygota</taxon>
        <taxon>Neoptera</taxon>
        <taxon>Endopterygota</taxon>
        <taxon>Coleoptera</taxon>
        <taxon>Polyphaga</taxon>
        <taxon>Cucujiformia</taxon>
        <taxon>Tenebrionidae</taxon>
        <taxon>Zophobas</taxon>
    </lineage>
</organism>
<accession>A0AA38IGS0</accession>